<evidence type="ECO:0008006" key="2">
    <source>
        <dbReference type="Google" id="ProtNLM"/>
    </source>
</evidence>
<name>A0A7R9T3J7_9CHLO</name>
<dbReference type="EMBL" id="HBDX01005151">
    <property type="protein sequence ID" value="CAD8223712.1"/>
    <property type="molecule type" value="Transcribed_RNA"/>
</dbReference>
<organism evidence="1">
    <name type="scientific">Ostreococcus sp. 'lucimarinus'</name>
    <dbReference type="NCBI Taxonomy" id="242159"/>
    <lineage>
        <taxon>Eukaryota</taxon>
        <taxon>Viridiplantae</taxon>
        <taxon>Chlorophyta</taxon>
        <taxon>Mamiellophyceae</taxon>
        <taxon>Mamiellales</taxon>
        <taxon>Bathycoccaceae</taxon>
        <taxon>Ostreococcus</taxon>
    </lineage>
</organism>
<dbReference type="GO" id="GO:0006487">
    <property type="term" value="P:protein N-linked glycosylation"/>
    <property type="evidence" value="ECO:0007669"/>
    <property type="project" value="TreeGrafter"/>
</dbReference>
<reference evidence="1" key="1">
    <citation type="submission" date="2021-01" db="EMBL/GenBank/DDBJ databases">
        <authorList>
            <person name="Corre E."/>
            <person name="Pelletier E."/>
            <person name="Niang G."/>
            <person name="Scheremetjew M."/>
            <person name="Finn R."/>
            <person name="Kale V."/>
            <person name="Holt S."/>
            <person name="Cochrane G."/>
            <person name="Meng A."/>
            <person name="Brown T."/>
            <person name="Cohen L."/>
        </authorList>
    </citation>
    <scope>NUCLEOTIDE SEQUENCE</scope>
    <source>
        <strain evidence="1">Clade-A-BCC118000</strain>
    </source>
</reference>
<protein>
    <recommendedName>
        <fullName evidence="2">O-fucosyltransferase family protein</fullName>
    </recommendedName>
</protein>
<dbReference type="GO" id="GO:0046921">
    <property type="term" value="F:alpha-(1-&gt;6)-fucosyltransferase activity"/>
    <property type="evidence" value="ECO:0007669"/>
    <property type="project" value="TreeGrafter"/>
</dbReference>
<accession>A0A7R9T3J7</accession>
<dbReference type="PANTHER" id="PTHR13132:SF29">
    <property type="entry name" value="ALPHA-(1,6)-FUCOSYLTRANSFERASE"/>
    <property type="match status" value="1"/>
</dbReference>
<dbReference type="AlphaFoldDB" id="A0A7R9T3J7"/>
<proteinExistence type="predicted"/>
<evidence type="ECO:0000313" key="1">
    <source>
        <dbReference type="EMBL" id="CAD8223712.1"/>
    </source>
</evidence>
<dbReference type="Gene3D" id="3.40.50.11350">
    <property type="match status" value="1"/>
</dbReference>
<sequence length="426" mass="48151">MKLAKPFLRTSISFLVLVSMYYELTLGGGRQASLENVRGTKFIDSHTHVLSKHDEECWLQPYIDFHADAVKSLRHGHCVPSLVYVCEKNCGGIGDRMSGIISAFYLAVALDRAFFIDYKSPFPLTETLVPKTMRWDYRVKRKCTTTNGFRSKENEIFMVDSESPDQVLRRIEQLHESGTSTIHLHVNRYYVGILLWLMPSSTKRSERTPAAFESGMIRKLDVYCPGRNAIDNTARYTFSFAFTQLFGFASEVKDRASHMIQELALGADAEFIAVHIRIGGRPKKSRHVVGWIDPKRHEIEDAATFFDCADSKRQNAGSISKSSPIVLFSDSEELKKAPIVAARGVRVVGSTHISHTDRSWSFSKQSMRRGNVDTFAELYLMSRASCIVGSNSTYSGLASSLTFPPRECFSYFGNCTESRWDFWTEG</sequence>
<dbReference type="PANTHER" id="PTHR13132">
    <property type="entry name" value="ALPHA- 1,6 -FUCOSYLTRANSFERASE"/>
    <property type="match status" value="1"/>
</dbReference>
<gene>
    <name evidence="1" type="ORF">OLUC0939_LOCUS4436</name>
</gene>